<name>A0A4R6T217_9SPHI</name>
<dbReference type="AlphaFoldDB" id="A0A4R6T217"/>
<dbReference type="Pfam" id="PF07730">
    <property type="entry name" value="HisKA_3"/>
    <property type="match status" value="1"/>
</dbReference>
<evidence type="ECO:0000256" key="3">
    <source>
        <dbReference type="ARBA" id="ARBA00022553"/>
    </source>
</evidence>
<keyword evidence="7" id="KW-0067">ATP-binding</keyword>
<dbReference type="GO" id="GO:0005524">
    <property type="term" value="F:ATP binding"/>
    <property type="evidence" value="ECO:0007669"/>
    <property type="project" value="UniProtKB-KW"/>
</dbReference>
<accession>A0A4R6T217</accession>
<keyword evidence="4" id="KW-0808">Transferase</keyword>
<feature type="transmembrane region" description="Helical" evidence="9">
    <location>
        <begin position="29"/>
        <end position="49"/>
    </location>
</feature>
<comment type="caution">
    <text evidence="11">The sequence shown here is derived from an EMBL/GenBank/DDBJ whole genome shotgun (WGS) entry which is preliminary data.</text>
</comment>
<evidence type="ECO:0000256" key="6">
    <source>
        <dbReference type="ARBA" id="ARBA00022777"/>
    </source>
</evidence>
<proteinExistence type="predicted"/>
<dbReference type="InterPro" id="IPR050482">
    <property type="entry name" value="Sensor_HK_TwoCompSys"/>
</dbReference>
<evidence type="ECO:0000256" key="7">
    <source>
        <dbReference type="ARBA" id="ARBA00022840"/>
    </source>
</evidence>
<evidence type="ECO:0000256" key="2">
    <source>
        <dbReference type="ARBA" id="ARBA00012438"/>
    </source>
</evidence>
<evidence type="ECO:0000313" key="11">
    <source>
        <dbReference type="EMBL" id="TDQ11728.1"/>
    </source>
</evidence>
<dbReference type="InterPro" id="IPR011712">
    <property type="entry name" value="Sig_transdc_His_kin_sub3_dim/P"/>
</dbReference>
<evidence type="ECO:0000313" key="12">
    <source>
        <dbReference type="Proteomes" id="UP000295620"/>
    </source>
</evidence>
<feature type="transmembrane region" description="Helical" evidence="9">
    <location>
        <begin position="80"/>
        <end position="97"/>
    </location>
</feature>
<feature type="transmembrane region" description="Helical" evidence="9">
    <location>
        <begin position="55"/>
        <end position="75"/>
    </location>
</feature>
<dbReference type="InterPro" id="IPR036890">
    <property type="entry name" value="HATPase_C_sf"/>
</dbReference>
<evidence type="ECO:0000256" key="8">
    <source>
        <dbReference type="ARBA" id="ARBA00023012"/>
    </source>
</evidence>
<protein>
    <recommendedName>
        <fullName evidence="2">histidine kinase</fullName>
        <ecNumber evidence="2">2.7.13.3</ecNumber>
    </recommendedName>
</protein>
<evidence type="ECO:0000256" key="1">
    <source>
        <dbReference type="ARBA" id="ARBA00000085"/>
    </source>
</evidence>
<organism evidence="11 12">
    <name type="scientific">Pedobacter metabolipauper</name>
    <dbReference type="NCBI Taxonomy" id="425513"/>
    <lineage>
        <taxon>Bacteria</taxon>
        <taxon>Pseudomonadati</taxon>
        <taxon>Bacteroidota</taxon>
        <taxon>Sphingobacteriia</taxon>
        <taxon>Sphingobacteriales</taxon>
        <taxon>Sphingobacteriaceae</taxon>
        <taxon>Pedobacter</taxon>
    </lineage>
</organism>
<dbReference type="GO" id="GO:0016020">
    <property type="term" value="C:membrane"/>
    <property type="evidence" value="ECO:0007669"/>
    <property type="project" value="InterPro"/>
</dbReference>
<keyword evidence="8" id="KW-0902">Two-component regulatory system</keyword>
<dbReference type="EC" id="2.7.13.3" evidence="2"/>
<evidence type="ECO:0000259" key="10">
    <source>
        <dbReference type="Pfam" id="PF07730"/>
    </source>
</evidence>
<keyword evidence="9" id="KW-1133">Transmembrane helix</keyword>
<dbReference type="PANTHER" id="PTHR24421">
    <property type="entry name" value="NITRATE/NITRITE SENSOR PROTEIN NARX-RELATED"/>
    <property type="match status" value="1"/>
</dbReference>
<feature type="transmembrane region" description="Helical" evidence="9">
    <location>
        <begin position="164"/>
        <end position="183"/>
    </location>
</feature>
<dbReference type="PANTHER" id="PTHR24421:SF10">
    <property type="entry name" value="NITRATE_NITRITE SENSOR PROTEIN NARQ"/>
    <property type="match status" value="1"/>
</dbReference>
<dbReference type="SUPFAM" id="SSF55874">
    <property type="entry name" value="ATPase domain of HSP90 chaperone/DNA topoisomerase II/histidine kinase"/>
    <property type="match status" value="1"/>
</dbReference>
<evidence type="ECO:0000256" key="5">
    <source>
        <dbReference type="ARBA" id="ARBA00022741"/>
    </source>
</evidence>
<dbReference type="EMBL" id="SNYC01000003">
    <property type="protein sequence ID" value="TDQ11728.1"/>
    <property type="molecule type" value="Genomic_DNA"/>
</dbReference>
<dbReference type="GO" id="GO:0046983">
    <property type="term" value="F:protein dimerization activity"/>
    <property type="evidence" value="ECO:0007669"/>
    <property type="project" value="InterPro"/>
</dbReference>
<sequence>MRFNRIVDFFMPGTMRDNPNHPDYNEIRVVVSTCLIGMPLMLLFPPVLYYMDKPISGFIINDVLVMITLLCIKFFGHYRIPMSITALVTYFIIYGWIENSGLIYSPNISLLHMYLLCAIWADKRYGWWLIFSNLMLFGFIYYQTTEVGMDADLYRIVDRPLYPLVMNCLITIFFGGFLAYLQLDQERDRIKIRELQDHKITMLDKAVKKRTEQLSTMRESIATDFHDETGNMLSAITRQASLLKQKLGDHPQAGQIVENIISNSNALYASSKDFLWHLNHDGDNPQELFDYLTAYGQLYYNQFDISFSSIGDQCPEVQFAPSAALNVIYIFKEAMTNVVKHSGAKEVVFKMHCYADQISYILHDNGSWSDEDPTREHYGLGNINKRCEKNCFGFNLFKQPANTYIEISVPTFTAANL</sequence>
<dbReference type="Gene3D" id="1.20.5.1930">
    <property type="match status" value="1"/>
</dbReference>
<dbReference type="GO" id="GO:0000155">
    <property type="term" value="F:phosphorelay sensor kinase activity"/>
    <property type="evidence" value="ECO:0007669"/>
    <property type="project" value="InterPro"/>
</dbReference>
<feature type="transmembrane region" description="Helical" evidence="9">
    <location>
        <begin position="127"/>
        <end position="144"/>
    </location>
</feature>
<reference evidence="11 12" key="1">
    <citation type="submission" date="2019-03" db="EMBL/GenBank/DDBJ databases">
        <title>Genomic Encyclopedia of Archaeal and Bacterial Type Strains, Phase II (KMG-II): from individual species to whole genera.</title>
        <authorList>
            <person name="Goeker M."/>
        </authorList>
    </citation>
    <scope>NUCLEOTIDE SEQUENCE [LARGE SCALE GENOMIC DNA]</scope>
    <source>
        <strain evidence="11 12">DSM 19035</strain>
    </source>
</reference>
<dbReference type="Gene3D" id="3.30.565.10">
    <property type="entry name" value="Histidine kinase-like ATPase, C-terminal domain"/>
    <property type="match status" value="1"/>
</dbReference>
<keyword evidence="3" id="KW-0597">Phosphoprotein</keyword>
<evidence type="ECO:0000256" key="4">
    <source>
        <dbReference type="ARBA" id="ARBA00022679"/>
    </source>
</evidence>
<evidence type="ECO:0000256" key="9">
    <source>
        <dbReference type="SAM" id="Phobius"/>
    </source>
</evidence>
<keyword evidence="9" id="KW-0812">Transmembrane</keyword>
<comment type="catalytic activity">
    <reaction evidence="1">
        <text>ATP + protein L-histidine = ADP + protein N-phospho-L-histidine.</text>
        <dbReference type="EC" id="2.7.13.3"/>
    </reaction>
</comment>
<dbReference type="Proteomes" id="UP000295620">
    <property type="component" value="Unassembled WGS sequence"/>
</dbReference>
<keyword evidence="5" id="KW-0547">Nucleotide-binding</keyword>
<keyword evidence="6 11" id="KW-0418">Kinase</keyword>
<keyword evidence="9" id="KW-0472">Membrane</keyword>
<keyword evidence="12" id="KW-1185">Reference proteome</keyword>
<gene>
    <name evidence="11" type="ORF">ATK78_0856</name>
</gene>
<feature type="domain" description="Signal transduction histidine kinase subgroup 3 dimerisation and phosphoacceptor" evidence="10">
    <location>
        <begin position="218"/>
        <end position="281"/>
    </location>
</feature>